<organism evidence="3 4">
    <name type="scientific">Nocardia huaxiensis</name>
    <dbReference type="NCBI Taxonomy" id="2755382"/>
    <lineage>
        <taxon>Bacteria</taxon>
        <taxon>Bacillati</taxon>
        <taxon>Actinomycetota</taxon>
        <taxon>Actinomycetes</taxon>
        <taxon>Mycobacteriales</taxon>
        <taxon>Nocardiaceae</taxon>
        <taxon>Nocardia</taxon>
    </lineage>
</organism>
<evidence type="ECO:0000313" key="3">
    <source>
        <dbReference type="EMBL" id="QLY30887.1"/>
    </source>
</evidence>
<dbReference type="Proteomes" id="UP000515512">
    <property type="component" value="Chromosome"/>
</dbReference>
<dbReference type="AlphaFoldDB" id="A0A7D6ZHT9"/>
<dbReference type="EMBL" id="CP059399">
    <property type="protein sequence ID" value="QLY30887.1"/>
    <property type="molecule type" value="Genomic_DNA"/>
</dbReference>
<evidence type="ECO:0000256" key="2">
    <source>
        <dbReference type="SAM" id="Phobius"/>
    </source>
</evidence>
<evidence type="ECO:0008006" key="5">
    <source>
        <dbReference type="Google" id="ProtNLM"/>
    </source>
</evidence>
<dbReference type="KEGG" id="nhu:H0264_00255"/>
<feature type="transmembrane region" description="Helical" evidence="2">
    <location>
        <begin position="477"/>
        <end position="495"/>
    </location>
</feature>
<protein>
    <recommendedName>
        <fullName evidence="5">Dynamin family protein</fullName>
    </recommendedName>
</protein>
<reference evidence="3 4" key="1">
    <citation type="submission" date="2020-07" db="EMBL/GenBank/DDBJ databases">
        <authorList>
            <person name="Zhuang K."/>
            <person name="Ran Y."/>
        </authorList>
    </citation>
    <scope>NUCLEOTIDE SEQUENCE [LARGE SCALE GENOMIC DNA]</scope>
    <source>
        <strain evidence="3 4">WCH-YHL-001</strain>
    </source>
</reference>
<sequence length="587" mass="61760">MSAQDDARTWPALNLPAVERRSIGSNHAPTGGSGATAPSDPVSGPSFAGAGGISDAAEAVVARWNPHGLALLRAMSWDGEEAAAAVTLVGSGDVNQMLLRVELSRFEPHVDMVEPRTAADGPAAVDGPSSGDEALGADVSDRAAVGDAETLGRDGKHGGIRRRPVPVALVVLDAGSPIGGDGLQAVHELWADGTRVVFALDGIHAHREWRAVLERDVALLTLERDIALSGGAALADVEVVPVSARMAAVARVGVDGALLDRSGLGLLHARLVAAVGAGALVDQGVIVRDRVVDETRARIEGQLEKLRGSGDVVALREERATLLAVGDGGRGVAMSTLRNRLQLARVDLVHEVGARVRALNMEARAEAEGRPNRADIGHFGRLASAVEDLTREMDRVIRKRVEELSAQVEVSAGGSGWEIAEAACQAARVVQPCVGAGPERRRRGLEDRLMVALGASAGFGLGRFVVAPLAVFEAFDWAIVPVGLVLGAAVAWWVVRARGQLAERAHVQQWVSDTLVNVKAQLEQRVATALVEAEERLAEEVVGATTERMVETDRRVGELEAQLRQAAQRRPALTAACERDLAALEFA</sequence>
<keyword evidence="4" id="KW-1185">Reference proteome</keyword>
<proteinExistence type="predicted"/>
<name>A0A7D6ZHT9_9NOCA</name>
<keyword evidence="2" id="KW-0812">Transmembrane</keyword>
<keyword evidence="2" id="KW-0472">Membrane</keyword>
<gene>
    <name evidence="3" type="ORF">H0264_00255</name>
</gene>
<evidence type="ECO:0000313" key="4">
    <source>
        <dbReference type="Proteomes" id="UP000515512"/>
    </source>
</evidence>
<accession>A0A7D6ZHT9</accession>
<evidence type="ECO:0000256" key="1">
    <source>
        <dbReference type="SAM" id="MobiDB-lite"/>
    </source>
</evidence>
<feature type="region of interest" description="Disordered" evidence="1">
    <location>
        <begin position="1"/>
        <end position="49"/>
    </location>
</feature>
<dbReference type="RefSeq" id="WP_181582085.1">
    <property type="nucleotide sequence ID" value="NZ_CP059399.1"/>
</dbReference>
<feature type="transmembrane region" description="Helical" evidence="2">
    <location>
        <begin position="449"/>
        <end position="471"/>
    </location>
</feature>
<keyword evidence="2" id="KW-1133">Transmembrane helix</keyword>